<sequence length="200" mass="21346">PSHSQVSGPTLSVVTAQVTGAPSEHQRKLEHQKKQEKANRIVAEAIARAKARGEQNIPRVLGHNELSGKTSSAEGDEKRRKKKGSSRPKEGDGKRSRCSTSTSSSSKAGSKSKGKAKPRSVPLGVGSARTPGQRGWGVWRGMSTPSPARPHPAPFWGGETLGGEPQEHLKMSNPNPSRHWAPSLWVSFPLPLAVPPLTPS</sequence>
<feature type="region of interest" description="Disordered" evidence="1">
    <location>
        <begin position="1"/>
        <end position="177"/>
    </location>
</feature>
<reference evidence="2 3" key="1">
    <citation type="journal article" date="2018" name="Nat. Ecol. Evol.">
        <title>Shark genomes provide insights into elasmobranch evolution and the origin of vertebrates.</title>
        <authorList>
            <person name="Hara Y"/>
            <person name="Yamaguchi K"/>
            <person name="Onimaru K"/>
            <person name="Kadota M"/>
            <person name="Koyanagi M"/>
            <person name="Keeley SD"/>
            <person name="Tatsumi K"/>
            <person name="Tanaka K"/>
            <person name="Motone F"/>
            <person name="Kageyama Y"/>
            <person name="Nozu R"/>
            <person name="Adachi N"/>
            <person name="Nishimura O"/>
            <person name="Nakagawa R"/>
            <person name="Tanegashima C"/>
            <person name="Kiyatake I"/>
            <person name="Matsumoto R"/>
            <person name="Murakumo K"/>
            <person name="Nishida K"/>
            <person name="Terakita A"/>
            <person name="Kuratani S"/>
            <person name="Sato K"/>
            <person name="Hyodo S Kuraku.S."/>
        </authorList>
    </citation>
    <scope>NUCLEOTIDE SEQUENCE [LARGE SCALE GENOMIC DNA]</scope>
</reference>
<dbReference type="PANTHER" id="PTHR46850:SF1">
    <property type="entry name" value="CHROMODOMAIN-HELICASE-DNA-BINDING PROTEIN 9"/>
    <property type="match status" value="1"/>
</dbReference>
<evidence type="ECO:0000313" key="2">
    <source>
        <dbReference type="EMBL" id="GCC46243.1"/>
    </source>
</evidence>
<organism evidence="2 3">
    <name type="scientific">Chiloscyllium punctatum</name>
    <name type="common">Brownbanded bambooshark</name>
    <name type="synonym">Hemiscyllium punctatum</name>
    <dbReference type="NCBI Taxonomy" id="137246"/>
    <lineage>
        <taxon>Eukaryota</taxon>
        <taxon>Metazoa</taxon>
        <taxon>Chordata</taxon>
        <taxon>Craniata</taxon>
        <taxon>Vertebrata</taxon>
        <taxon>Chondrichthyes</taxon>
        <taxon>Elasmobranchii</taxon>
        <taxon>Galeomorphii</taxon>
        <taxon>Galeoidea</taxon>
        <taxon>Orectolobiformes</taxon>
        <taxon>Hemiscylliidae</taxon>
        <taxon>Chiloscyllium</taxon>
    </lineage>
</organism>
<feature type="compositionally biased region" description="Polar residues" evidence="1">
    <location>
        <begin position="1"/>
        <end position="20"/>
    </location>
</feature>
<comment type="caution">
    <text evidence="2">The sequence shown here is derived from an EMBL/GenBank/DDBJ whole genome shotgun (WGS) entry which is preliminary data.</text>
</comment>
<feature type="compositionally biased region" description="Basic and acidic residues" evidence="1">
    <location>
        <begin position="24"/>
        <end position="39"/>
    </location>
</feature>
<dbReference type="PANTHER" id="PTHR46850">
    <property type="entry name" value="CHROMODOMAIN-HELICASE-DNA-BINDING PROTEIN 9"/>
    <property type="match status" value="1"/>
</dbReference>
<evidence type="ECO:0000256" key="1">
    <source>
        <dbReference type="SAM" id="MobiDB-lite"/>
    </source>
</evidence>
<evidence type="ECO:0000313" key="3">
    <source>
        <dbReference type="Proteomes" id="UP000287033"/>
    </source>
</evidence>
<gene>
    <name evidence="2" type="ORF">chiPu_0030609</name>
</gene>
<dbReference type="EMBL" id="BEZZ01187894">
    <property type="protein sequence ID" value="GCC46243.1"/>
    <property type="molecule type" value="Genomic_DNA"/>
</dbReference>
<dbReference type="AlphaFoldDB" id="A0A401TUC1"/>
<dbReference type="OrthoDB" id="9909554at2759"/>
<feature type="compositionally biased region" description="Low complexity" evidence="1">
    <location>
        <begin position="98"/>
        <end position="109"/>
    </location>
</feature>
<feature type="non-terminal residue" evidence="2">
    <location>
        <position position="200"/>
    </location>
</feature>
<dbReference type="Proteomes" id="UP000287033">
    <property type="component" value="Unassembled WGS sequence"/>
</dbReference>
<protein>
    <submittedName>
        <fullName evidence="2">Uncharacterized protein</fullName>
    </submittedName>
</protein>
<name>A0A401TUC1_CHIPU</name>
<proteinExistence type="predicted"/>
<keyword evidence="3" id="KW-1185">Reference proteome</keyword>
<dbReference type="InterPro" id="IPR051493">
    <property type="entry name" value="CHD"/>
</dbReference>
<dbReference type="STRING" id="137246.A0A401TUC1"/>
<accession>A0A401TUC1</accession>
<feature type="non-terminal residue" evidence="2">
    <location>
        <position position="1"/>
    </location>
</feature>